<feature type="transmembrane region" description="Helical" evidence="9">
    <location>
        <begin position="495"/>
        <end position="513"/>
    </location>
</feature>
<feature type="transmembrane region" description="Helical" evidence="9">
    <location>
        <begin position="519"/>
        <end position="544"/>
    </location>
</feature>
<evidence type="ECO:0000256" key="8">
    <source>
        <dbReference type="SAM" id="MobiDB-lite"/>
    </source>
</evidence>
<keyword evidence="3 9" id="KW-0812">Transmembrane</keyword>
<dbReference type="PANTHER" id="PTHR47019">
    <property type="entry name" value="LIPID II FLIPPASE MURJ"/>
    <property type="match status" value="1"/>
</dbReference>
<feature type="transmembrane region" description="Helical" evidence="9">
    <location>
        <begin position="452"/>
        <end position="474"/>
    </location>
</feature>
<dbReference type="PANTHER" id="PTHR47019:SF1">
    <property type="entry name" value="LIPID II FLIPPASE MURJ"/>
    <property type="match status" value="1"/>
</dbReference>
<evidence type="ECO:0000256" key="6">
    <source>
        <dbReference type="ARBA" id="ARBA00022989"/>
    </source>
</evidence>
<sequence length="558" mass="59557">MSGWTARRRPGRTRAFSPAEADDSRATVGRVTVPPAAPDPRETDKGPANPAPLPRKSLRANTLIVMAGTLGSRLSGIVRQQIINLFGDTLTDAFNVAVKVPNLLRELLAEGALVNSFIPVYKSLDTAERKKLAQTFSGVLIAVNLLLMALGILAAPWIVGILTAADANIDRAVAVYMTQLVMPFLMLISLSAVAMGLLNADEHFRESSFAPVAFNLASIVALLLLPNTATWLAFGWLIGGVAQLVVQLPALNRFGLLPTPSLKPNPALLRVLRQMAPFTLTAGARQFLNLYVTRLLTNASQFPQGTQTGYGNAEALFTMANGLFVVSPALALFPRFSEHAAARDWAAFKALTVQGIRTTTFLAAPISALLVALSPYAVSLFNLRADYSLTRFEAGSGILTGWGLALVPWAIVTVLLRTFYARERTMEAVTVSAVGFVVEVGLYRLLVPPLGLLGFGVSTAISGILMAGALALLYRRALGFPGREITRHLARVLPLSVLAGLVAWLALRFVPFIPAPGFIVPGLIGLSVAGGAGLVAYLLGALVLRMPEMGGLLRRLRR</sequence>
<evidence type="ECO:0000256" key="2">
    <source>
        <dbReference type="ARBA" id="ARBA00022475"/>
    </source>
</evidence>
<evidence type="ECO:0000256" key="7">
    <source>
        <dbReference type="ARBA" id="ARBA00023136"/>
    </source>
</evidence>
<comment type="subcellular location">
    <subcellularLocation>
        <location evidence="1">Cell membrane</location>
        <topology evidence="1">Multi-pass membrane protein</topology>
    </subcellularLocation>
</comment>
<evidence type="ECO:0000313" key="11">
    <source>
        <dbReference type="Proteomes" id="UP000313988"/>
    </source>
</evidence>
<keyword evidence="5" id="KW-0573">Peptidoglycan synthesis</keyword>
<dbReference type="GO" id="GO:0008360">
    <property type="term" value="P:regulation of cell shape"/>
    <property type="evidence" value="ECO:0007669"/>
    <property type="project" value="UniProtKB-KW"/>
</dbReference>
<proteinExistence type="predicted"/>
<dbReference type="InterPro" id="IPR004268">
    <property type="entry name" value="MurJ"/>
</dbReference>
<feature type="compositionally biased region" description="Basic residues" evidence="8">
    <location>
        <begin position="1"/>
        <end position="12"/>
    </location>
</feature>
<accession>A0A5C4Y5P2</accession>
<keyword evidence="7 9" id="KW-0472">Membrane</keyword>
<evidence type="ECO:0000256" key="4">
    <source>
        <dbReference type="ARBA" id="ARBA00022960"/>
    </source>
</evidence>
<dbReference type="AlphaFoldDB" id="A0A5C4Y5P2"/>
<dbReference type="Proteomes" id="UP000313988">
    <property type="component" value="Unassembled WGS sequence"/>
</dbReference>
<dbReference type="Pfam" id="PF03023">
    <property type="entry name" value="MurJ"/>
    <property type="match status" value="1"/>
</dbReference>
<reference evidence="10 11" key="1">
    <citation type="submission" date="2019-06" db="EMBL/GenBank/DDBJ databases">
        <title>Genome sequence of Deinococcus radiopugnans ATCC 19172.</title>
        <authorList>
            <person name="Maclea K.S."/>
            <person name="Maynard C.R."/>
        </authorList>
    </citation>
    <scope>NUCLEOTIDE SEQUENCE [LARGE SCALE GENOMIC DNA]</scope>
    <source>
        <strain evidence="10 11">ATCC 19172</strain>
    </source>
</reference>
<comment type="caution">
    <text evidence="10">The sequence shown here is derived from an EMBL/GenBank/DDBJ whole genome shotgun (WGS) entry which is preliminary data.</text>
</comment>
<feature type="transmembrane region" description="Helical" evidence="9">
    <location>
        <begin position="209"/>
        <end position="225"/>
    </location>
</feature>
<dbReference type="CDD" id="cd13123">
    <property type="entry name" value="MATE_MurJ_like"/>
    <property type="match status" value="1"/>
</dbReference>
<protein>
    <submittedName>
        <fullName evidence="10">Murein biosynthesis integral membrane protein MurJ</fullName>
    </submittedName>
</protein>
<dbReference type="NCBIfam" id="TIGR01695">
    <property type="entry name" value="murJ_mviN"/>
    <property type="match status" value="1"/>
</dbReference>
<evidence type="ECO:0000256" key="9">
    <source>
        <dbReference type="SAM" id="Phobius"/>
    </source>
</evidence>
<keyword evidence="2" id="KW-1003">Cell membrane</keyword>
<feature type="transmembrane region" description="Helical" evidence="9">
    <location>
        <begin position="398"/>
        <end position="416"/>
    </location>
</feature>
<keyword evidence="6 9" id="KW-1133">Transmembrane helix</keyword>
<evidence type="ECO:0000313" key="10">
    <source>
        <dbReference type="EMBL" id="TNM70842.1"/>
    </source>
</evidence>
<dbReference type="InterPro" id="IPR051050">
    <property type="entry name" value="Lipid_II_flippase_MurJ/MviN"/>
</dbReference>
<keyword evidence="4" id="KW-0133">Cell shape</keyword>
<dbReference type="OrthoDB" id="9816572at2"/>
<dbReference type="GO" id="GO:0009252">
    <property type="term" value="P:peptidoglycan biosynthetic process"/>
    <property type="evidence" value="ECO:0007669"/>
    <property type="project" value="UniProtKB-KW"/>
</dbReference>
<dbReference type="GO" id="GO:0005886">
    <property type="term" value="C:plasma membrane"/>
    <property type="evidence" value="ECO:0007669"/>
    <property type="project" value="UniProtKB-SubCell"/>
</dbReference>
<feature type="transmembrane region" description="Helical" evidence="9">
    <location>
        <begin position="139"/>
        <end position="162"/>
    </location>
</feature>
<evidence type="ECO:0000256" key="1">
    <source>
        <dbReference type="ARBA" id="ARBA00004651"/>
    </source>
</evidence>
<dbReference type="EMBL" id="VDMO01000011">
    <property type="protein sequence ID" value="TNM70842.1"/>
    <property type="molecule type" value="Genomic_DNA"/>
</dbReference>
<evidence type="ECO:0000256" key="5">
    <source>
        <dbReference type="ARBA" id="ARBA00022984"/>
    </source>
</evidence>
<feature type="transmembrane region" description="Helical" evidence="9">
    <location>
        <begin position="359"/>
        <end position="378"/>
    </location>
</feature>
<feature type="region of interest" description="Disordered" evidence="8">
    <location>
        <begin position="1"/>
        <end position="55"/>
    </location>
</feature>
<dbReference type="GO" id="GO:0034204">
    <property type="term" value="P:lipid translocation"/>
    <property type="evidence" value="ECO:0007669"/>
    <property type="project" value="TreeGrafter"/>
</dbReference>
<name>A0A5C4Y5P2_9DEIO</name>
<evidence type="ECO:0000256" key="3">
    <source>
        <dbReference type="ARBA" id="ARBA00022692"/>
    </source>
</evidence>
<feature type="transmembrane region" description="Helical" evidence="9">
    <location>
        <begin position="428"/>
        <end position="446"/>
    </location>
</feature>
<organism evidence="10 11">
    <name type="scientific">Deinococcus radiopugnans ATCC 19172</name>
    <dbReference type="NCBI Taxonomy" id="585398"/>
    <lineage>
        <taxon>Bacteria</taxon>
        <taxon>Thermotogati</taxon>
        <taxon>Deinococcota</taxon>
        <taxon>Deinococci</taxon>
        <taxon>Deinococcales</taxon>
        <taxon>Deinococcaceae</taxon>
        <taxon>Deinococcus</taxon>
    </lineage>
</organism>
<feature type="transmembrane region" description="Helical" evidence="9">
    <location>
        <begin position="174"/>
        <end position="197"/>
    </location>
</feature>
<dbReference type="GO" id="GO:0015648">
    <property type="term" value="F:lipid-linked peptidoglycan transporter activity"/>
    <property type="evidence" value="ECO:0007669"/>
    <property type="project" value="TreeGrafter"/>
</dbReference>
<gene>
    <name evidence="10" type="primary">murJ</name>
    <name evidence="10" type="ORF">FHR04_11805</name>
</gene>
<dbReference type="PRINTS" id="PR01806">
    <property type="entry name" value="VIRFACTRMVIN"/>
</dbReference>